<dbReference type="STRING" id="1307761.L21SP2_2576"/>
<dbReference type="PANTHER" id="PTHR31303">
    <property type="entry name" value="CTP-DEPENDENT DIACYLGLYCEROL KINASE 1"/>
    <property type="match status" value="1"/>
</dbReference>
<evidence type="ECO:0000313" key="2">
    <source>
        <dbReference type="EMBL" id="AHC15928.1"/>
    </source>
</evidence>
<dbReference type="OrthoDB" id="8149352at2"/>
<accession>V5WJH9</accession>
<proteinExistence type="predicted"/>
<evidence type="ECO:0000313" key="3">
    <source>
        <dbReference type="Proteomes" id="UP000018680"/>
    </source>
</evidence>
<feature type="transmembrane region" description="Helical" evidence="1">
    <location>
        <begin position="87"/>
        <end position="108"/>
    </location>
</feature>
<keyword evidence="1" id="KW-0812">Transmembrane</keyword>
<protein>
    <submittedName>
        <fullName evidence="2">Phytol kinase</fullName>
    </submittedName>
</protein>
<dbReference type="EMBL" id="CP006939">
    <property type="protein sequence ID" value="AHC15928.1"/>
    <property type="molecule type" value="Genomic_DNA"/>
</dbReference>
<feature type="transmembrane region" description="Helical" evidence="1">
    <location>
        <begin position="183"/>
        <end position="201"/>
    </location>
</feature>
<reference evidence="2 3" key="1">
    <citation type="journal article" date="2015" name="Stand. Genomic Sci.">
        <title>Complete genome sequence and description of Salinispira pacifica gen. nov., sp. nov., a novel spirochaete isolated form a hypersaline microbial mat.</title>
        <authorList>
            <person name="Ben Hania W."/>
            <person name="Joseph M."/>
            <person name="Schumann P."/>
            <person name="Bunk B."/>
            <person name="Fiebig A."/>
            <person name="Sproer C."/>
            <person name="Klenk H.P."/>
            <person name="Fardeau M.L."/>
            <person name="Spring S."/>
        </authorList>
    </citation>
    <scope>NUCLEOTIDE SEQUENCE [LARGE SCALE GENOMIC DNA]</scope>
    <source>
        <strain evidence="2 3">L21-RPul-D2</strain>
    </source>
</reference>
<keyword evidence="1" id="KW-0472">Membrane</keyword>
<name>V5WJH9_9SPIO</name>
<keyword evidence="1" id="KW-1133">Transmembrane helix</keyword>
<dbReference type="InterPro" id="IPR037997">
    <property type="entry name" value="Dgk1-like"/>
</dbReference>
<feature type="transmembrane region" description="Helical" evidence="1">
    <location>
        <begin position="153"/>
        <end position="177"/>
    </location>
</feature>
<dbReference type="PANTHER" id="PTHR31303:SF1">
    <property type="entry name" value="CTP-DEPENDENT DIACYLGLYCEROL KINASE 1"/>
    <property type="match status" value="1"/>
</dbReference>
<sequence length="226" mass="24050">MNQLLGLVFSFGFVFIVMAISSILLSSGRLSPPAARKFIHIAVGHWWFIAMFTMQDPGIAVIGPIFFIVINYVIYRTKLLPAMGDAGSNPGTVYYPVSLLILVVLTWYTPLPKWTGGLAVMILAWGDGLAAVAGERNGKSGRKIRVPGGRKSLAGTMAMFGASLAAALIMQLLFSGAAGLPEIMATGLLLAAVATLVELYTPFGLDNLTVPLSSILVFRLLTGLFS</sequence>
<evidence type="ECO:0000256" key="1">
    <source>
        <dbReference type="SAM" id="Phobius"/>
    </source>
</evidence>
<feature type="transmembrane region" description="Helical" evidence="1">
    <location>
        <begin position="59"/>
        <end position="75"/>
    </location>
</feature>
<dbReference type="RefSeq" id="WP_024268829.1">
    <property type="nucleotide sequence ID" value="NC_023035.1"/>
</dbReference>
<keyword evidence="3" id="KW-1185">Reference proteome</keyword>
<organism evidence="2 3">
    <name type="scientific">Salinispira pacifica</name>
    <dbReference type="NCBI Taxonomy" id="1307761"/>
    <lineage>
        <taxon>Bacteria</taxon>
        <taxon>Pseudomonadati</taxon>
        <taxon>Spirochaetota</taxon>
        <taxon>Spirochaetia</taxon>
        <taxon>Spirochaetales</taxon>
        <taxon>Spirochaetaceae</taxon>
        <taxon>Salinispira</taxon>
    </lineage>
</organism>
<feature type="transmembrane region" description="Helical" evidence="1">
    <location>
        <begin position="114"/>
        <end position="133"/>
    </location>
</feature>
<dbReference type="Proteomes" id="UP000018680">
    <property type="component" value="Chromosome"/>
</dbReference>
<dbReference type="eggNOG" id="COG0170">
    <property type="taxonomic scope" value="Bacteria"/>
</dbReference>
<feature type="transmembrane region" description="Helical" evidence="1">
    <location>
        <begin position="6"/>
        <end position="25"/>
    </location>
</feature>
<keyword evidence="2" id="KW-0808">Transferase</keyword>
<dbReference type="AlphaFoldDB" id="V5WJH9"/>
<keyword evidence="2" id="KW-0418">Kinase</keyword>
<gene>
    <name evidence="2" type="ORF">L21SP2_2576</name>
</gene>
<dbReference type="KEGG" id="slr:L21SP2_2576"/>
<dbReference type="GO" id="GO:0004143">
    <property type="term" value="F:ATP-dependent diacylglycerol kinase activity"/>
    <property type="evidence" value="ECO:0007669"/>
    <property type="project" value="InterPro"/>
</dbReference>
<dbReference type="HOGENOM" id="CLU_058561_7_0_12"/>